<evidence type="ECO:0000313" key="2">
    <source>
        <dbReference type="Proteomes" id="UP000439903"/>
    </source>
</evidence>
<name>A0A8H4A1C1_GIGMA</name>
<proteinExistence type="predicted"/>
<protein>
    <submittedName>
        <fullName evidence="1">Uncharacterized protein</fullName>
    </submittedName>
</protein>
<comment type="caution">
    <text evidence="1">The sequence shown here is derived from an EMBL/GenBank/DDBJ whole genome shotgun (WGS) entry which is preliminary data.</text>
</comment>
<sequence>MVLTNIDYSHAFSPGNEIDYSHALSPRNEIVDIDYSYTFSPENETVDLRCMATLFNSSIQSPFIEPESVSSFTQDKNSTIAGNETVDLYSATTFFNSIMQSLENDTCDLALVDHESQGFCSENEIENKTK</sequence>
<accession>A0A8H4A1C1</accession>
<reference evidence="1 2" key="1">
    <citation type="journal article" date="2019" name="Environ. Microbiol.">
        <title>At the nexus of three kingdoms: the genome of the mycorrhizal fungus Gigaspora margarita provides insights into plant, endobacterial and fungal interactions.</title>
        <authorList>
            <person name="Venice F."/>
            <person name="Ghignone S."/>
            <person name="Salvioli di Fossalunga A."/>
            <person name="Amselem J."/>
            <person name="Novero M."/>
            <person name="Xianan X."/>
            <person name="Sedzielewska Toro K."/>
            <person name="Morin E."/>
            <person name="Lipzen A."/>
            <person name="Grigoriev I.V."/>
            <person name="Henrissat B."/>
            <person name="Martin F.M."/>
            <person name="Bonfante P."/>
        </authorList>
    </citation>
    <scope>NUCLEOTIDE SEQUENCE [LARGE SCALE GENOMIC DNA]</scope>
    <source>
        <strain evidence="1 2">BEG34</strain>
    </source>
</reference>
<dbReference type="EMBL" id="WTPW01002443">
    <property type="protein sequence ID" value="KAF0381980.1"/>
    <property type="molecule type" value="Genomic_DNA"/>
</dbReference>
<keyword evidence="2" id="KW-1185">Reference proteome</keyword>
<evidence type="ECO:0000313" key="1">
    <source>
        <dbReference type="EMBL" id="KAF0381980.1"/>
    </source>
</evidence>
<gene>
    <name evidence="1" type="ORF">F8M41_012016</name>
</gene>
<dbReference type="Proteomes" id="UP000439903">
    <property type="component" value="Unassembled WGS sequence"/>
</dbReference>
<organism evidence="1 2">
    <name type="scientific">Gigaspora margarita</name>
    <dbReference type="NCBI Taxonomy" id="4874"/>
    <lineage>
        <taxon>Eukaryota</taxon>
        <taxon>Fungi</taxon>
        <taxon>Fungi incertae sedis</taxon>
        <taxon>Mucoromycota</taxon>
        <taxon>Glomeromycotina</taxon>
        <taxon>Glomeromycetes</taxon>
        <taxon>Diversisporales</taxon>
        <taxon>Gigasporaceae</taxon>
        <taxon>Gigaspora</taxon>
    </lineage>
</organism>
<dbReference type="AlphaFoldDB" id="A0A8H4A1C1"/>